<protein>
    <submittedName>
        <fullName evidence="3">DUF3347 domain-containing protein</fullName>
    </submittedName>
</protein>
<evidence type="ECO:0000313" key="3">
    <source>
        <dbReference type="EMBL" id="MDT0643645.1"/>
    </source>
</evidence>
<evidence type="ECO:0000259" key="2">
    <source>
        <dbReference type="Pfam" id="PF11827"/>
    </source>
</evidence>
<dbReference type="InterPro" id="IPR021782">
    <property type="entry name" value="DUF3347"/>
</dbReference>
<feature type="region of interest" description="Disordered" evidence="1">
    <location>
        <begin position="22"/>
        <end position="50"/>
    </location>
</feature>
<keyword evidence="4" id="KW-1185">Reference proteome</keyword>
<evidence type="ECO:0000256" key="1">
    <source>
        <dbReference type="SAM" id="MobiDB-lite"/>
    </source>
</evidence>
<dbReference type="Pfam" id="PF11827">
    <property type="entry name" value="DUF3347"/>
    <property type="match status" value="1"/>
</dbReference>
<feature type="domain" description="DUF3347" evidence="2">
    <location>
        <begin position="68"/>
        <end position="140"/>
    </location>
</feature>
<organism evidence="3 4">
    <name type="scientific">Autumnicola tepida</name>
    <dbReference type="NCBI Taxonomy" id="3075595"/>
    <lineage>
        <taxon>Bacteria</taxon>
        <taxon>Pseudomonadati</taxon>
        <taxon>Bacteroidota</taxon>
        <taxon>Flavobacteriia</taxon>
        <taxon>Flavobacteriales</taxon>
        <taxon>Flavobacteriaceae</taxon>
        <taxon>Autumnicola</taxon>
    </lineage>
</organism>
<accession>A0ABU3CC92</accession>
<evidence type="ECO:0000313" key="4">
    <source>
        <dbReference type="Proteomes" id="UP001262889"/>
    </source>
</evidence>
<comment type="caution">
    <text evidence="3">The sequence shown here is derived from an EMBL/GenBank/DDBJ whole genome shotgun (WGS) entry which is preliminary data.</text>
</comment>
<dbReference type="Proteomes" id="UP001262889">
    <property type="component" value="Unassembled WGS sequence"/>
</dbReference>
<dbReference type="PROSITE" id="PS51257">
    <property type="entry name" value="PROKAR_LIPOPROTEIN"/>
    <property type="match status" value="1"/>
</dbReference>
<name>A0ABU3CC92_9FLAO</name>
<dbReference type="RefSeq" id="WP_311535265.1">
    <property type="nucleotide sequence ID" value="NZ_JAVRHQ010000015.1"/>
</dbReference>
<dbReference type="EMBL" id="JAVRHQ010000015">
    <property type="protein sequence ID" value="MDT0643645.1"/>
    <property type="molecule type" value="Genomic_DNA"/>
</dbReference>
<reference evidence="3 4" key="1">
    <citation type="submission" date="2023-09" db="EMBL/GenBank/DDBJ databases">
        <authorList>
            <person name="Rey-Velasco X."/>
        </authorList>
    </citation>
    <scope>NUCLEOTIDE SEQUENCE [LARGE SCALE GENOMIC DNA]</scope>
    <source>
        <strain evidence="3 4">F363</strain>
    </source>
</reference>
<sequence length="190" mass="21253">MKRVMRNAVFFAAIAASVSLSSCRDSKENEEEGMPMQNEHHQETETSMKEMQDSVAAPQFNEKATGRIYEAYIGIKEALVASNAMDAQKSAQKLVNEIKKDTDRAELVNAANKILATEDINVQREAFSDLASAMQPVLQGAITSGEIYRQYCPMAFEGKGAYWYSNSKQIRNPYFGEKMLNCGRTEETLN</sequence>
<feature type="compositionally biased region" description="Basic and acidic residues" evidence="1">
    <location>
        <begin position="38"/>
        <end position="50"/>
    </location>
</feature>
<gene>
    <name evidence="3" type="ORF">RM553_12450</name>
</gene>
<proteinExistence type="predicted"/>